<feature type="region of interest" description="Disordered" evidence="1">
    <location>
        <begin position="113"/>
        <end position="139"/>
    </location>
</feature>
<accession>A0A9P5PEQ5</accession>
<sequence>MPPANLLKRFHPHDASFDRDTRPKRTHTDDASTARIAKLSTSQKIQFNHKIILRNEARRERAVNGDKDVSDVESLANIDDKEYDSIRCDPTIFETHKKFLPPKTVLEMIKANKEDAETETGSSRSRQRAPDNDDSEVNVFEPEDDIVLVENDPTQPTATSFPIEMLATAKLKHVFPLHLFHPKNLDFINSNIHRFKRAKAVGEKSTKVHILDIDDISAMIKEEGRGPVKEDEMDYNDWRKAFMNLHEFETRRYKDGEDAARPKFLQSHASFFDGQEDADKKF</sequence>
<evidence type="ECO:0000313" key="3">
    <source>
        <dbReference type="Proteomes" id="UP000772434"/>
    </source>
</evidence>
<dbReference type="AlphaFoldDB" id="A0A9P5PEQ5"/>
<name>A0A9P5PEQ5_9AGAR</name>
<feature type="region of interest" description="Disordered" evidence="1">
    <location>
        <begin position="1"/>
        <end position="30"/>
    </location>
</feature>
<dbReference type="Proteomes" id="UP000772434">
    <property type="component" value="Unassembled WGS sequence"/>
</dbReference>
<evidence type="ECO:0000256" key="1">
    <source>
        <dbReference type="SAM" id="MobiDB-lite"/>
    </source>
</evidence>
<protein>
    <submittedName>
        <fullName evidence="2">Uncharacterized protein</fullName>
    </submittedName>
</protein>
<feature type="compositionally biased region" description="Basic and acidic residues" evidence="1">
    <location>
        <begin position="12"/>
        <end position="30"/>
    </location>
</feature>
<dbReference type="EMBL" id="JADNRY010000230">
    <property type="protein sequence ID" value="KAF9060745.1"/>
    <property type="molecule type" value="Genomic_DNA"/>
</dbReference>
<comment type="caution">
    <text evidence="2">The sequence shown here is derived from an EMBL/GenBank/DDBJ whole genome shotgun (WGS) entry which is preliminary data.</text>
</comment>
<reference evidence="2" key="1">
    <citation type="submission" date="2020-11" db="EMBL/GenBank/DDBJ databases">
        <authorList>
            <consortium name="DOE Joint Genome Institute"/>
            <person name="Ahrendt S."/>
            <person name="Riley R."/>
            <person name="Andreopoulos W."/>
            <person name="Labutti K."/>
            <person name="Pangilinan J."/>
            <person name="Ruiz-Duenas F.J."/>
            <person name="Barrasa J.M."/>
            <person name="Sanchez-Garcia M."/>
            <person name="Camarero S."/>
            <person name="Miyauchi S."/>
            <person name="Serrano A."/>
            <person name="Linde D."/>
            <person name="Babiker R."/>
            <person name="Drula E."/>
            <person name="Ayuso-Fernandez I."/>
            <person name="Pacheco R."/>
            <person name="Padilla G."/>
            <person name="Ferreira P."/>
            <person name="Barriuso J."/>
            <person name="Kellner H."/>
            <person name="Castanera R."/>
            <person name="Alfaro M."/>
            <person name="Ramirez L."/>
            <person name="Pisabarro A.G."/>
            <person name="Kuo A."/>
            <person name="Tritt A."/>
            <person name="Lipzen A."/>
            <person name="He G."/>
            <person name="Yan M."/>
            <person name="Ng V."/>
            <person name="Cullen D."/>
            <person name="Martin F."/>
            <person name="Rosso M.-N."/>
            <person name="Henrissat B."/>
            <person name="Hibbett D."/>
            <person name="Martinez A.T."/>
            <person name="Grigoriev I.V."/>
        </authorList>
    </citation>
    <scope>NUCLEOTIDE SEQUENCE</scope>
    <source>
        <strain evidence="2">AH 40177</strain>
    </source>
</reference>
<organism evidence="2 3">
    <name type="scientific">Rhodocollybia butyracea</name>
    <dbReference type="NCBI Taxonomy" id="206335"/>
    <lineage>
        <taxon>Eukaryota</taxon>
        <taxon>Fungi</taxon>
        <taxon>Dikarya</taxon>
        <taxon>Basidiomycota</taxon>
        <taxon>Agaricomycotina</taxon>
        <taxon>Agaricomycetes</taxon>
        <taxon>Agaricomycetidae</taxon>
        <taxon>Agaricales</taxon>
        <taxon>Marasmiineae</taxon>
        <taxon>Omphalotaceae</taxon>
        <taxon>Rhodocollybia</taxon>
    </lineage>
</organism>
<dbReference type="OrthoDB" id="2944942at2759"/>
<gene>
    <name evidence="2" type="ORF">BDP27DRAFT_1370284</name>
</gene>
<proteinExistence type="predicted"/>
<evidence type="ECO:0000313" key="2">
    <source>
        <dbReference type="EMBL" id="KAF9060745.1"/>
    </source>
</evidence>
<keyword evidence="3" id="KW-1185">Reference proteome</keyword>